<dbReference type="InterPro" id="IPR000644">
    <property type="entry name" value="CBS_dom"/>
</dbReference>
<evidence type="ECO:0000313" key="3">
    <source>
        <dbReference type="EMBL" id="GIG17210.1"/>
    </source>
</evidence>
<name>A0A8J3LF42_9ACTN</name>
<reference evidence="3" key="1">
    <citation type="submission" date="2021-01" db="EMBL/GenBank/DDBJ databases">
        <title>Whole genome shotgun sequence of Catellatospora methionotrophica NBRC 14553.</title>
        <authorList>
            <person name="Komaki H."/>
            <person name="Tamura T."/>
        </authorList>
    </citation>
    <scope>NUCLEOTIDE SEQUENCE</scope>
    <source>
        <strain evidence="3">NBRC 14553</strain>
    </source>
</reference>
<protein>
    <recommendedName>
        <fullName evidence="5">CBS domain-containing protein</fullName>
    </recommendedName>
</protein>
<organism evidence="3 4">
    <name type="scientific">Catellatospora methionotrophica</name>
    <dbReference type="NCBI Taxonomy" id="121620"/>
    <lineage>
        <taxon>Bacteria</taxon>
        <taxon>Bacillati</taxon>
        <taxon>Actinomycetota</taxon>
        <taxon>Actinomycetes</taxon>
        <taxon>Micromonosporales</taxon>
        <taxon>Micromonosporaceae</taxon>
        <taxon>Catellatospora</taxon>
    </lineage>
</organism>
<evidence type="ECO:0000259" key="2">
    <source>
        <dbReference type="Pfam" id="PF18755"/>
    </source>
</evidence>
<dbReference type="InterPro" id="IPR046342">
    <property type="entry name" value="CBS_dom_sf"/>
</dbReference>
<dbReference type="Gene3D" id="3.10.580.10">
    <property type="entry name" value="CBS-domain"/>
    <property type="match status" value="1"/>
</dbReference>
<dbReference type="RefSeq" id="WP_166380900.1">
    <property type="nucleotide sequence ID" value="NZ_BAAATT010000030.1"/>
</dbReference>
<keyword evidence="4" id="KW-1185">Reference proteome</keyword>
<dbReference type="AlphaFoldDB" id="A0A8J3LF42"/>
<dbReference type="InterPro" id="IPR040843">
    <property type="entry name" value="RAMA"/>
</dbReference>
<dbReference type="EMBL" id="BONJ01000030">
    <property type="protein sequence ID" value="GIG17210.1"/>
    <property type="molecule type" value="Genomic_DNA"/>
</dbReference>
<evidence type="ECO:0000313" key="4">
    <source>
        <dbReference type="Proteomes" id="UP000660339"/>
    </source>
</evidence>
<sequence length="467" mass="52023">MSLEDRPRTRRELLIDGRRVRLADLIEASLLKPGQELFYQQRVGMEPFRSVLTERGRLRLDDGREFSSPSAAATALAEVTAVAGWSAWRVGRDGPYLYRLRQELLKEVADEVSRAASTAEPEADAATQRFALLNDARSAADSGEPRTLTVQEMLKLWGAEDRDRSTSMQIESDLANHGLTTVPDFRAVSLDHVVRIVAPAVEAPTIPAATSLEESSSPSARLASEEVSVDIGLTLGNLLSGTRRLAAVSPSATFEEAVTTMQLNDYSQLAVLATPRKLHGAVSWKSIAEARHLKPDAKFSDAVDRNVQVFGYGTRLLDVLDVLQRDGFIFVSDFDNTINGIITTADVVQKYDETATPFFLIGEVDQELRLLIQNTFDEETARQACTAAKIGFKTFHEMTMGQYQAVLDNPSCWAQLGWPLDRKTFIQRLDQIRRVRNTVMHFNPDPVRAEDVAILRNFLNLIRRYNG</sequence>
<feature type="domain" description="RAMA" evidence="2">
    <location>
        <begin position="10"/>
        <end position="109"/>
    </location>
</feature>
<proteinExistence type="predicted"/>
<dbReference type="SUPFAM" id="SSF54631">
    <property type="entry name" value="CBS-domain pair"/>
    <property type="match status" value="1"/>
</dbReference>
<evidence type="ECO:0008006" key="5">
    <source>
        <dbReference type="Google" id="ProtNLM"/>
    </source>
</evidence>
<accession>A0A8J3LF42</accession>
<gene>
    <name evidence="3" type="ORF">Cme02nite_55420</name>
</gene>
<dbReference type="Pfam" id="PF18755">
    <property type="entry name" value="RAMA"/>
    <property type="match status" value="1"/>
</dbReference>
<dbReference type="Pfam" id="PF00571">
    <property type="entry name" value="CBS"/>
    <property type="match status" value="1"/>
</dbReference>
<feature type="domain" description="CBS" evidence="1">
    <location>
        <begin position="242"/>
        <end position="291"/>
    </location>
</feature>
<evidence type="ECO:0000259" key="1">
    <source>
        <dbReference type="Pfam" id="PF00571"/>
    </source>
</evidence>
<comment type="caution">
    <text evidence="3">The sequence shown here is derived from an EMBL/GenBank/DDBJ whole genome shotgun (WGS) entry which is preliminary data.</text>
</comment>
<dbReference type="Proteomes" id="UP000660339">
    <property type="component" value="Unassembled WGS sequence"/>
</dbReference>